<dbReference type="Proteomes" id="UP001054252">
    <property type="component" value="Unassembled WGS sequence"/>
</dbReference>
<evidence type="ECO:0000313" key="1">
    <source>
        <dbReference type="EMBL" id="GKV26363.1"/>
    </source>
</evidence>
<keyword evidence="2" id="KW-1185">Reference proteome</keyword>
<comment type="caution">
    <text evidence="1">The sequence shown here is derived from an EMBL/GenBank/DDBJ whole genome shotgun (WGS) entry which is preliminary data.</text>
</comment>
<protein>
    <submittedName>
        <fullName evidence="1">Uncharacterized protein</fullName>
    </submittedName>
</protein>
<dbReference type="EMBL" id="BPVZ01000072">
    <property type="protein sequence ID" value="GKV26363.1"/>
    <property type="molecule type" value="Genomic_DNA"/>
</dbReference>
<gene>
    <name evidence="1" type="ORF">SLEP1_g35685</name>
</gene>
<reference evidence="1 2" key="1">
    <citation type="journal article" date="2021" name="Commun. Biol.">
        <title>The genome of Shorea leprosula (Dipterocarpaceae) highlights the ecological relevance of drought in aseasonal tropical rainforests.</title>
        <authorList>
            <person name="Ng K.K.S."/>
            <person name="Kobayashi M.J."/>
            <person name="Fawcett J.A."/>
            <person name="Hatakeyama M."/>
            <person name="Paape T."/>
            <person name="Ng C.H."/>
            <person name="Ang C.C."/>
            <person name="Tnah L.H."/>
            <person name="Lee C.T."/>
            <person name="Nishiyama T."/>
            <person name="Sese J."/>
            <person name="O'Brien M.J."/>
            <person name="Copetti D."/>
            <person name="Mohd Noor M.I."/>
            <person name="Ong R.C."/>
            <person name="Putra M."/>
            <person name="Sireger I.Z."/>
            <person name="Indrioko S."/>
            <person name="Kosugi Y."/>
            <person name="Izuno A."/>
            <person name="Isagi Y."/>
            <person name="Lee S.L."/>
            <person name="Shimizu K.K."/>
        </authorList>
    </citation>
    <scope>NUCLEOTIDE SEQUENCE [LARGE SCALE GENOMIC DNA]</scope>
    <source>
        <strain evidence="1">214</strain>
    </source>
</reference>
<name>A0AAV5KPH2_9ROSI</name>
<organism evidence="1 2">
    <name type="scientific">Rubroshorea leprosula</name>
    <dbReference type="NCBI Taxonomy" id="152421"/>
    <lineage>
        <taxon>Eukaryota</taxon>
        <taxon>Viridiplantae</taxon>
        <taxon>Streptophyta</taxon>
        <taxon>Embryophyta</taxon>
        <taxon>Tracheophyta</taxon>
        <taxon>Spermatophyta</taxon>
        <taxon>Magnoliopsida</taxon>
        <taxon>eudicotyledons</taxon>
        <taxon>Gunneridae</taxon>
        <taxon>Pentapetalae</taxon>
        <taxon>rosids</taxon>
        <taxon>malvids</taxon>
        <taxon>Malvales</taxon>
        <taxon>Dipterocarpaceae</taxon>
        <taxon>Rubroshorea</taxon>
    </lineage>
</organism>
<dbReference type="AlphaFoldDB" id="A0AAV5KPH2"/>
<accession>A0AAV5KPH2</accession>
<sequence>MPDLVIGALDTLGVDIVLEAPLSQEFGSIRGENRKGGGLGGGKWKRLDRSFENSSIKDRDKHGKRNLQSTLVVEERALKVLVDNSGVVVS</sequence>
<evidence type="ECO:0000313" key="2">
    <source>
        <dbReference type="Proteomes" id="UP001054252"/>
    </source>
</evidence>
<proteinExistence type="predicted"/>